<dbReference type="GO" id="GO:0003677">
    <property type="term" value="F:DNA binding"/>
    <property type="evidence" value="ECO:0007669"/>
    <property type="project" value="UniProtKB-KW"/>
</dbReference>
<dbReference type="InterPro" id="IPR044946">
    <property type="entry name" value="Restrct_endonuc_typeI_TRD_sf"/>
</dbReference>
<reference evidence="6 7" key="1">
    <citation type="submission" date="2020-08" db="EMBL/GenBank/DDBJ databases">
        <title>Genomic Encyclopedia of Type Strains, Phase IV (KMG-IV): sequencing the most valuable type-strain genomes for metagenomic binning, comparative biology and taxonomic classification.</title>
        <authorList>
            <person name="Goeker M."/>
        </authorList>
    </citation>
    <scope>NUCLEOTIDE SEQUENCE [LARGE SCALE GENOMIC DNA]</scope>
    <source>
        <strain evidence="6 7">DSM 22336</strain>
    </source>
</reference>
<keyword evidence="3" id="KW-0238">DNA-binding</keyword>
<keyword evidence="2" id="KW-0680">Restriction system</keyword>
<dbReference type="CDD" id="cd17517">
    <property type="entry name" value="RMtype1_S_EcoKI_StySPI-TRD2-CR2_like"/>
    <property type="match status" value="1"/>
</dbReference>
<name>A0A841LV49_9HYPH</name>
<dbReference type="EMBL" id="JACIIU010000019">
    <property type="protein sequence ID" value="MBB6262225.1"/>
    <property type="molecule type" value="Genomic_DNA"/>
</dbReference>
<dbReference type="EC" id="3.1.21.3" evidence="6"/>
<comment type="caution">
    <text evidence="6">The sequence shown here is derived from an EMBL/GenBank/DDBJ whole genome shotgun (WGS) entry which is preliminary data.</text>
</comment>
<dbReference type="GO" id="GO:0009307">
    <property type="term" value="P:DNA restriction-modification system"/>
    <property type="evidence" value="ECO:0007669"/>
    <property type="project" value="UniProtKB-KW"/>
</dbReference>
<comment type="similarity">
    <text evidence="1">Belongs to the type-I restriction system S methylase family.</text>
</comment>
<keyword evidence="4" id="KW-0175">Coiled coil</keyword>
<dbReference type="Pfam" id="PF01420">
    <property type="entry name" value="Methylase_S"/>
    <property type="match status" value="2"/>
</dbReference>
<gene>
    <name evidence="6" type="ORF">FHS77_002797</name>
</gene>
<dbReference type="Gene3D" id="3.90.220.20">
    <property type="entry name" value="DNA methylase specificity domains"/>
    <property type="match status" value="2"/>
</dbReference>
<dbReference type="SUPFAM" id="SSF116734">
    <property type="entry name" value="DNA methylase specificity domain"/>
    <property type="match status" value="2"/>
</dbReference>
<evidence type="ECO:0000313" key="7">
    <source>
        <dbReference type="Proteomes" id="UP000555393"/>
    </source>
</evidence>
<sequence>MVPEGWKKRRLSDVATFRNGLNFLKDSGGQKVRVVGIPHFWRCHSMTSFGAIEPIAVGRLGEDDFLRSGDLLFVRSNGNKDLIGRCMYFPLVEEPVSFSGFTIRGRFNGDAALPEYVASLMRTRPVTDQISRGGGGTNISNLSQAILSSIIVCLPPLPEQKKIAEILSTWDKAIETTEKLLANAEAQKRALMQQLLTGKRRLKGFEGSEWHQQTLGNLGETYGGLTGKSKEDFGSGAPYITYMMVFGNSAIDLNKVEHVQINVNERQHRVLKNDIFFTTSSETPDEVGMSSILLDEPNECYLNSFCFGYRLHNYDALIPAFARHIFRGSVFRKDIRKLAQGATRYNLSKRELMKLKIQLPSLQEQKQISDILDTANDQIGGLNKHLAQIKKQKNALVQQLLTGKRRVTV</sequence>
<feature type="coiled-coil region" evidence="4">
    <location>
        <begin position="345"/>
        <end position="392"/>
    </location>
</feature>
<evidence type="ECO:0000256" key="3">
    <source>
        <dbReference type="ARBA" id="ARBA00023125"/>
    </source>
</evidence>
<dbReference type="AlphaFoldDB" id="A0A841LV49"/>
<evidence type="ECO:0000256" key="4">
    <source>
        <dbReference type="SAM" id="Coils"/>
    </source>
</evidence>
<proteinExistence type="inferred from homology"/>
<dbReference type="Gene3D" id="1.10.287.1120">
    <property type="entry name" value="Bipartite methylase S protein"/>
    <property type="match status" value="1"/>
</dbReference>
<dbReference type="PANTHER" id="PTHR30408:SF12">
    <property type="entry name" value="TYPE I RESTRICTION ENZYME MJAVIII SPECIFICITY SUBUNIT"/>
    <property type="match status" value="1"/>
</dbReference>
<dbReference type="InterPro" id="IPR000055">
    <property type="entry name" value="Restrct_endonuc_typeI_TRD"/>
</dbReference>
<dbReference type="RefSeq" id="WP_184224300.1">
    <property type="nucleotide sequence ID" value="NZ_JACIIU010000019.1"/>
</dbReference>
<evidence type="ECO:0000313" key="6">
    <source>
        <dbReference type="EMBL" id="MBB6262225.1"/>
    </source>
</evidence>
<keyword evidence="6" id="KW-0378">Hydrolase</keyword>
<keyword evidence="7" id="KW-1185">Reference proteome</keyword>
<dbReference type="PANTHER" id="PTHR30408">
    <property type="entry name" value="TYPE-1 RESTRICTION ENZYME ECOKI SPECIFICITY PROTEIN"/>
    <property type="match status" value="1"/>
</dbReference>
<accession>A0A841LV49</accession>
<organism evidence="6 7">
    <name type="scientific">Paenochrobactrum gallinarii</name>
    <dbReference type="NCBI Taxonomy" id="643673"/>
    <lineage>
        <taxon>Bacteria</taxon>
        <taxon>Pseudomonadati</taxon>
        <taxon>Pseudomonadota</taxon>
        <taxon>Alphaproteobacteria</taxon>
        <taxon>Hyphomicrobiales</taxon>
        <taxon>Brucellaceae</taxon>
        <taxon>Paenochrobactrum</taxon>
    </lineage>
</organism>
<protein>
    <submittedName>
        <fullName evidence="6">Type I restriction enzyme S subunit</fullName>
        <ecNumber evidence="6">3.1.21.3</ecNumber>
    </submittedName>
</protein>
<evidence type="ECO:0000259" key="5">
    <source>
        <dbReference type="Pfam" id="PF01420"/>
    </source>
</evidence>
<evidence type="ECO:0000256" key="1">
    <source>
        <dbReference type="ARBA" id="ARBA00010923"/>
    </source>
</evidence>
<feature type="domain" description="Type I restriction modification DNA specificity" evidence="5">
    <location>
        <begin position="208"/>
        <end position="390"/>
    </location>
</feature>
<feature type="coiled-coil region" evidence="4">
    <location>
        <begin position="167"/>
        <end position="201"/>
    </location>
</feature>
<dbReference type="CDD" id="cd17252">
    <property type="entry name" value="RMtype1_S_EcoKI-TRD1-CR1_like"/>
    <property type="match status" value="1"/>
</dbReference>
<evidence type="ECO:0000256" key="2">
    <source>
        <dbReference type="ARBA" id="ARBA00022747"/>
    </source>
</evidence>
<dbReference type="InterPro" id="IPR052021">
    <property type="entry name" value="Type-I_RS_S_subunit"/>
</dbReference>
<feature type="domain" description="Type I restriction modification DNA specificity" evidence="5">
    <location>
        <begin position="3"/>
        <end position="184"/>
    </location>
</feature>
<dbReference type="GO" id="GO:0009035">
    <property type="term" value="F:type I site-specific deoxyribonuclease activity"/>
    <property type="evidence" value="ECO:0007669"/>
    <property type="project" value="UniProtKB-EC"/>
</dbReference>
<dbReference type="Proteomes" id="UP000555393">
    <property type="component" value="Unassembled WGS sequence"/>
</dbReference>